<dbReference type="AlphaFoldDB" id="A0A1Q9C083"/>
<keyword evidence="2" id="KW-1185">Reference proteome</keyword>
<dbReference type="EMBL" id="LSRX01002051">
    <property type="protein sequence ID" value="OLP76346.1"/>
    <property type="molecule type" value="Genomic_DNA"/>
</dbReference>
<proteinExistence type="predicted"/>
<protein>
    <submittedName>
        <fullName evidence="1">Uncharacterized protein</fullName>
    </submittedName>
</protein>
<comment type="caution">
    <text evidence="1">The sequence shown here is derived from an EMBL/GenBank/DDBJ whole genome shotgun (WGS) entry which is preliminary data.</text>
</comment>
<dbReference type="OrthoDB" id="10272043at2759"/>
<accession>A0A1Q9C083</accession>
<sequence length="244" mass="25914">MVSASRQPSLGRQREGRCEPLFGQRAKRRFVGMGQALMGRACQSVQQAVTSTAFGSAWPAPGTRADGRPQSWNACSTLLTQQALETYATDTGAAHLSCRNRGPNTFGILADKDGERWSAESLHFGAEKVRQLAQVLCESGVARWYAAPGDGLSALHGIAAPITADVAGPASTAGLWTRMLAVAAQRAYAMLLLELPLASAEQCDGALPLGDLQAQVRDAEVVAEVRSSRLGKRVYCCFSFAGFP</sequence>
<name>A0A1Q9C083_SYMMI</name>
<dbReference type="Proteomes" id="UP000186817">
    <property type="component" value="Unassembled WGS sequence"/>
</dbReference>
<evidence type="ECO:0000313" key="1">
    <source>
        <dbReference type="EMBL" id="OLP76346.1"/>
    </source>
</evidence>
<evidence type="ECO:0000313" key="2">
    <source>
        <dbReference type="Proteomes" id="UP000186817"/>
    </source>
</evidence>
<gene>
    <name evidence="1" type="ORF">AK812_SmicGene43729</name>
</gene>
<organism evidence="1 2">
    <name type="scientific">Symbiodinium microadriaticum</name>
    <name type="common">Dinoflagellate</name>
    <name type="synonym">Zooxanthella microadriatica</name>
    <dbReference type="NCBI Taxonomy" id="2951"/>
    <lineage>
        <taxon>Eukaryota</taxon>
        <taxon>Sar</taxon>
        <taxon>Alveolata</taxon>
        <taxon>Dinophyceae</taxon>
        <taxon>Suessiales</taxon>
        <taxon>Symbiodiniaceae</taxon>
        <taxon>Symbiodinium</taxon>
    </lineage>
</organism>
<reference evidence="1 2" key="1">
    <citation type="submission" date="2016-02" db="EMBL/GenBank/DDBJ databases">
        <title>Genome analysis of coral dinoflagellate symbionts highlights evolutionary adaptations to a symbiotic lifestyle.</title>
        <authorList>
            <person name="Aranda M."/>
            <person name="Li Y."/>
            <person name="Liew Y.J."/>
            <person name="Baumgarten S."/>
            <person name="Simakov O."/>
            <person name="Wilson M."/>
            <person name="Piel J."/>
            <person name="Ashoor H."/>
            <person name="Bougouffa S."/>
            <person name="Bajic V.B."/>
            <person name="Ryu T."/>
            <person name="Ravasi T."/>
            <person name="Bayer T."/>
            <person name="Micklem G."/>
            <person name="Kim H."/>
            <person name="Bhak J."/>
            <person name="Lajeunesse T.C."/>
            <person name="Voolstra C.R."/>
        </authorList>
    </citation>
    <scope>NUCLEOTIDE SEQUENCE [LARGE SCALE GENOMIC DNA]</scope>
    <source>
        <strain evidence="1 2">CCMP2467</strain>
    </source>
</reference>